<evidence type="ECO:0000256" key="3">
    <source>
        <dbReference type="ARBA" id="ARBA00022989"/>
    </source>
</evidence>
<dbReference type="GO" id="GO:0016020">
    <property type="term" value="C:membrane"/>
    <property type="evidence" value="ECO:0007669"/>
    <property type="project" value="UniProtKB-SubCell"/>
</dbReference>
<name>A0A7V8RCW1_9SPHN</name>
<gene>
    <name evidence="7" type="ORF">FG486_07320</name>
</gene>
<keyword evidence="2 5" id="KW-0812">Transmembrane</keyword>
<feature type="transmembrane region" description="Helical" evidence="5">
    <location>
        <begin position="191"/>
        <end position="212"/>
    </location>
</feature>
<comment type="subcellular location">
    <subcellularLocation>
        <location evidence="1">Membrane</location>
        <topology evidence="1">Multi-pass membrane protein</topology>
    </subcellularLocation>
</comment>
<feature type="transmembrane region" description="Helical" evidence="5">
    <location>
        <begin position="245"/>
        <end position="266"/>
    </location>
</feature>
<keyword evidence="4 5" id="KW-0472">Membrane</keyword>
<feature type="transmembrane region" description="Helical" evidence="5">
    <location>
        <begin position="31"/>
        <end position="57"/>
    </location>
</feature>
<feature type="transmembrane region" description="Helical" evidence="5">
    <location>
        <begin position="365"/>
        <end position="387"/>
    </location>
</feature>
<evidence type="ECO:0000256" key="4">
    <source>
        <dbReference type="ARBA" id="ARBA00023136"/>
    </source>
</evidence>
<keyword evidence="3 5" id="KW-1133">Transmembrane helix</keyword>
<feature type="transmembrane region" description="Helical" evidence="5">
    <location>
        <begin position="219"/>
        <end position="239"/>
    </location>
</feature>
<dbReference type="Proteomes" id="UP000589292">
    <property type="component" value="Unassembled WGS sequence"/>
</dbReference>
<evidence type="ECO:0000256" key="1">
    <source>
        <dbReference type="ARBA" id="ARBA00004141"/>
    </source>
</evidence>
<accession>A0A7V8RCW1</accession>
<evidence type="ECO:0000256" key="2">
    <source>
        <dbReference type="ARBA" id="ARBA00022692"/>
    </source>
</evidence>
<keyword evidence="8" id="KW-1185">Reference proteome</keyword>
<feature type="transmembrane region" description="Helical" evidence="5">
    <location>
        <begin position="314"/>
        <end position="333"/>
    </location>
</feature>
<comment type="caution">
    <text evidence="7">The sequence shown here is derived from an EMBL/GenBank/DDBJ whole genome shotgun (WGS) entry which is preliminary data.</text>
</comment>
<evidence type="ECO:0000259" key="6">
    <source>
        <dbReference type="Pfam" id="PF12698"/>
    </source>
</evidence>
<protein>
    <submittedName>
        <fullName evidence="7">ABC transporter permease</fullName>
    </submittedName>
</protein>
<feature type="transmembrane region" description="Helical" evidence="5">
    <location>
        <begin position="340"/>
        <end position="359"/>
    </location>
</feature>
<feature type="transmembrane region" description="Helical" evidence="5">
    <location>
        <begin position="278"/>
        <end position="302"/>
    </location>
</feature>
<sequence>MPHASSRKTSSRRAPMPELLRASWVIARRDFAAIIFSKAFFFFLLGPIFPLAIGIAAGSIGGQVARDIDKNSFALVMDAADSAAALKARTSLAKQLGEQRVPVLVAVQTDAPDSVIRSGEDTRYLGVLTGSLAEPRLIGTKDEVERWKGPLELLVERAREGDSAAPARIATRLVTESSGSVEQGRLVTAQVGQALLVLLTMLLAGMVLSNLVEEKTNKIIEILAAAVPIDAIFLGKLFAMLGMAMIGIACWTSLAFVAILLAANGLPPLPMPAIGWPTFLALGVAYFAMAYLLLGSLFLGIGSMASTVREVQTLSMPATMGQLVFFFLASFSVTRLGEPIELVAAIFPFSSPFAMLARAAQQELLWQHLLALGWQAFWVLLLIRFGAKLFRRNVLKSGGGKRGLIAGMFARN</sequence>
<dbReference type="GO" id="GO:0140359">
    <property type="term" value="F:ABC-type transporter activity"/>
    <property type="evidence" value="ECO:0007669"/>
    <property type="project" value="InterPro"/>
</dbReference>
<dbReference type="EMBL" id="VDES01000002">
    <property type="protein sequence ID" value="MBA1374143.1"/>
    <property type="molecule type" value="Genomic_DNA"/>
</dbReference>
<evidence type="ECO:0000313" key="7">
    <source>
        <dbReference type="EMBL" id="MBA1374143.1"/>
    </source>
</evidence>
<proteinExistence type="predicted"/>
<dbReference type="InterPro" id="IPR013525">
    <property type="entry name" value="ABC2_TM"/>
</dbReference>
<dbReference type="AlphaFoldDB" id="A0A7V8RCW1"/>
<evidence type="ECO:0000256" key="5">
    <source>
        <dbReference type="SAM" id="Phobius"/>
    </source>
</evidence>
<organism evidence="7 8">
    <name type="scientific">Sphingomonas ursincola</name>
    <dbReference type="NCBI Taxonomy" id="56361"/>
    <lineage>
        <taxon>Bacteria</taxon>
        <taxon>Pseudomonadati</taxon>
        <taxon>Pseudomonadota</taxon>
        <taxon>Alphaproteobacteria</taxon>
        <taxon>Sphingomonadales</taxon>
        <taxon>Sphingomonadaceae</taxon>
        <taxon>Sphingomonas</taxon>
    </lineage>
</organism>
<evidence type="ECO:0000313" key="8">
    <source>
        <dbReference type="Proteomes" id="UP000589292"/>
    </source>
</evidence>
<reference evidence="7 8" key="1">
    <citation type="journal article" date="1994" name="Int. J. Syst. Bacteriol.">
        <title>Phylogenetic positions of novel aerobic, bacteriochlorophyll a-containing bacteria and description of Roseococcus thiosulfatophilus gen. nov., sp. nov., Erythromicrobium ramosum gen. nov., sp. nov., and Erythrobacter litoralis sp. nov.</title>
        <authorList>
            <person name="Yurkov V."/>
            <person name="Stackebrandt E."/>
            <person name="Holmes A."/>
            <person name="Fuerst J.A."/>
            <person name="Hugenholtz P."/>
            <person name="Golecki J."/>
            <person name="Gad'on N."/>
            <person name="Gorlenko V.M."/>
            <person name="Kompantseva E.I."/>
            <person name="Drews G."/>
        </authorList>
    </citation>
    <scope>NUCLEOTIDE SEQUENCE [LARGE SCALE GENOMIC DNA]</scope>
    <source>
        <strain evidence="7 8">KR-99</strain>
    </source>
</reference>
<dbReference type="Pfam" id="PF12698">
    <property type="entry name" value="ABC2_membrane_3"/>
    <property type="match status" value="1"/>
</dbReference>
<feature type="domain" description="ABC-2 type transporter transmembrane" evidence="6">
    <location>
        <begin position="190"/>
        <end position="382"/>
    </location>
</feature>